<feature type="domain" description="HTH marR-type" evidence="1">
    <location>
        <begin position="42"/>
        <end position="140"/>
    </location>
</feature>
<evidence type="ECO:0000313" key="3">
    <source>
        <dbReference type="Proteomes" id="UP000326179"/>
    </source>
</evidence>
<dbReference type="EMBL" id="CP045643">
    <property type="protein sequence ID" value="QFZ78850.1"/>
    <property type="molecule type" value="Genomic_DNA"/>
</dbReference>
<dbReference type="PANTHER" id="PTHR33164">
    <property type="entry name" value="TRANSCRIPTIONAL REGULATOR, MARR FAMILY"/>
    <property type="match status" value="1"/>
</dbReference>
<protein>
    <submittedName>
        <fullName evidence="2">MarR family transcriptional regulator</fullName>
    </submittedName>
</protein>
<sequence>MTGGTTEQAKRVDAHPGGAVDLETLGRAVKEAQYRHHRALDTRLAAVGTTLAQWDALRAIARSPGASAHELAMATFQGDQSFGTLAGRLAAQHLVERRQGRGRRIEHHLTEAGERTLEAGRAVAVEVLAASFAPLDEEERITLLGLLRRMGVDAGAHP</sequence>
<evidence type="ECO:0000313" key="2">
    <source>
        <dbReference type="EMBL" id="QFZ78850.1"/>
    </source>
</evidence>
<dbReference type="PANTHER" id="PTHR33164:SF103">
    <property type="entry name" value="REGULATORY PROTEIN MARR"/>
    <property type="match status" value="1"/>
</dbReference>
<keyword evidence="3" id="KW-1185">Reference proteome</keyword>
<accession>A0A5Q0LPA2</accession>
<dbReference type="GO" id="GO:0003700">
    <property type="term" value="F:DNA-binding transcription factor activity"/>
    <property type="evidence" value="ECO:0007669"/>
    <property type="project" value="InterPro"/>
</dbReference>
<name>A0A5Q0LPA2_9ACTN</name>
<dbReference type="KEGG" id="sfy:GFH48_19885"/>
<dbReference type="GO" id="GO:0006950">
    <property type="term" value="P:response to stress"/>
    <property type="evidence" value="ECO:0007669"/>
    <property type="project" value="TreeGrafter"/>
</dbReference>
<reference evidence="2 3" key="1">
    <citation type="submission" date="2019-10" db="EMBL/GenBank/DDBJ databases">
        <title>A novel species.</title>
        <authorList>
            <person name="Gao J."/>
        </authorList>
    </citation>
    <scope>NUCLEOTIDE SEQUENCE [LARGE SCALE GENOMIC DNA]</scope>
    <source>
        <strain evidence="2 3">QMT-28</strain>
    </source>
</reference>
<dbReference type="SUPFAM" id="SSF46785">
    <property type="entry name" value="Winged helix' DNA-binding domain"/>
    <property type="match status" value="1"/>
</dbReference>
<dbReference type="InterPro" id="IPR036390">
    <property type="entry name" value="WH_DNA-bd_sf"/>
</dbReference>
<organism evidence="2 3">
    <name type="scientific">Streptomyces fagopyri</name>
    <dbReference type="NCBI Taxonomy" id="2662397"/>
    <lineage>
        <taxon>Bacteria</taxon>
        <taxon>Bacillati</taxon>
        <taxon>Actinomycetota</taxon>
        <taxon>Actinomycetes</taxon>
        <taxon>Kitasatosporales</taxon>
        <taxon>Streptomycetaceae</taxon>
        <taxon>Streptomyces</taxon>
    </lineage>
</organism>
<proteinExistence type="predicted"/>
<dbReference type="InterPro" id="IPR039422">
    <property type="entry name" value="MarR/SlyA-like"/>
</dbReference>
<dbReference type="Proteomes" id="UP000326179">
    <property type="component" value="Chromosome"/>
</dbReference>
<dbReference type="SMART" id="SM00347">
    <property type="entry name" value="HTH_MARR"/>
    <property type="match status" value="1"/>
</dbReference>
<dbReference type="Gene3D" id="1.10.10.10">
    <property type="entry name" value="Winged helix-like DNA-binding domain superfamily/Winged helix DNA-binding domain"/>
    <property type="match status" value="1"/>
</dbReference>
<gene>
    <name evidence="2" type="ORF">GFH48_19885</name>
</gene>
<evidence type="ECO:0000259" key="1">
    <source>
        <dbReference type="SMART" id="SM00347"/>
    </source>
</evidence>
<dbReference type="AlphaFoldDB" id="A0A5Q0LPA2"/>
<dbReference type="InterPro" id="IPR000835">
    <property type="entry name" value="HTH_MarR-typ"/>
</dbReference>
<dbReference type="InterPro" id="IPR036388">
    <property type="entry name" value="WH-like_DNA-bd_sf"/>
</dbReference>
<dbReference type="Pfam" id="PF12802">
    <property type="entry name" value="MarR_2"/>
    <property type="match status" value="1"/>
</dbReference>